<dbReference type="RefSeq" id="XP_031766884.1">
    <property type="nucleotide sequence ID" value="XM_031911024.1"/>
</dbReference>
<dbReference type="AlphaFoldDB" id="A0A6J3BZJ3"/>
<dbReference type="PANTHER" id="PTHR43675:SF1">
    <property type="entry name" value="RIKEN CDNA 2700097O09 GENE"/>
    <property type="match status" value="1"/>
</dbReference>
<keyword evidence="1" id="KW-1185">Reference proteome</keyword>
<evidence type="ECO:0000313" key="2">
    <source>
        <dbReference type="RefSeq" id="XP_026752537.1"/>
    </source>
</evidence>
<dbReference type="InterPro" id="IPR029063">
    <property type="entry name" value="SAM-dependent_MTases_sf"/>
</dbReference>
<dbReference type="Gene3D" id="3.40.50.150">
    <property type="entry name" value="Vaccinia Virus protein VP39"/>
    <property type="match status" value="1"/>
</dbReference>
<organism evidence="1 3">
    <name type="scientific">Galleria mellonella</name>
    <name type="common">Greater wax moth</name>
    <dbReference type="NCBI Taxonomy" id="7137"/>
    <lineage>
        <taxon>Eukaryota</taxon>
        <taxon>Metazoa</taxon>
        <taxon>Ecdysozoa</taxon>
        <taxon>Arthropoda</taxon>
        <taxon>Hexapoda</taxon>
        <taxon>Insecta</taxon>
        <taxon>Pterygota</taxon>
        <taxon>Neoptera</taxon>
        <taxon>Endopterygota</taxon>
        <taxon>Lepidoptera</taxon>
        <taxon>Glossata</taxon>
        <taxon>Ditrysia</taxon>
        <taxon>Pyraloidea</taxon>
        <taxon>Pyralidae</taxon>
        <taxon>Galleriinae</taxon>
        <taxon>Galleria</taxon>
    </lineage>
</organism>
<gene>
    <name evidence="2 3 4" type="primary">LOC113512809</name>
</gene>
<name>A0A6J3BZJ3_GALME</name>
<accession>A0A6J3BZJ3</accession>
<dbReference type="RefSeq" id="XP_026752537.1">
    <property type="nucleotide sequence ID" value="XM_026896736.2"/>
</dbReference>
<dbReference type="KEGG" id="gmw:113512809"/>
<dbReference type="InterPro" id="IPR026669">
    <property type="entry name" value="Arsenite_MeTrfase-like"/>
</dbReference>
<protein>
    <submittedName>
        <fullName evidence="2 3">Uncharacterized protein LOC113512809</fullName>
    </submittedName>
</protein>
<reference evidence="2 3" key="1">
    <citation type="submission" date="2025-04" db="UniProtKB">
        <authorList>
            <consortium name="RefSeq"/>
        </authorList>
    </citation>
    <scope>IDENTIFICATION</scope>
    <source>
        <tissue evidence="2 3">Whole adult</tissue>
    </source>
</reference>
<sequence>MSDDTLIHIKSRILELFSELDEGEMDYIDKWISSHSYKKDLQNKVTLDSAEKCLIKIAKTIKKLVPFEAEMPSENIVPPTVGNQADCTKESTCHIDEFLYDHKDLEDLTKQGKIKRHYCLDCNSRNIQELTLISHSLSRQTLLYIFKFLLPKDLENKQILDLGSRLGAVLYGAYYFSNVGNIVGVEINKECCDLQETIIGQYAMDTDRIKVIHTDILDRSDVVQNSDIIVVNCLDHFVDVDKHKQIWYFLKKHIKKGSYLITVRSMADTLIALDMFEELSNWLNICKPNQLENEIFFDIEDCNEIYLYTVN</sequence>
<dbReference type="GO" id="GO:0008168">
    <property type="term" value="F:methyltransferase activity"/>
    <property type="evidence" value="ECO:0007669"/>
    <property type="project" value="TreeGrafter"/>
</dbReference>
<evidence type="ECO:0000313" key="4">
    <source>
        <dbReference type="RefSeq" id="XP_031766884.1"/>
    </source>
</evidence>
<dbReference type="SUPFAM" id="SSF53335">
    <property type="entry name" value="S-adenosyl-L-methionine-dependent methyltransferases"/>
    <property type="match status" value="1"/>
</dbReference>
<dbReference type="GeneID" id="113512809"/>
<evidence type="ECO:0000313" key="1">
    <source>
        <dbReference type="Proteomes" id="UP001652740"/>
    </source>
</evidence>
<dbReference type="PANTHER" id="PTHR43675">
    <property type="entry name" value="ARSENITE METHYLTRANSFERASE"/>
    <property type="match status" value="1"/>
</dbReference>
<dbReference type="OrthoDB" id="15794at2759"/>
<dbReference type="Proteomes" id="UP001652740">
    <property type="component" value="Unplaced"/>
</dbReference>
<evidence type="ECO:0000313" key="3">
    <source>
        <dbReference type="RefSeq" id="XP_031766883.1"/>
    </source>
</evidence>
<dbReference type="RefSeq" id="XP_031766883.1">
    <property type="nucleotide sequence ID" value="XM_031911023.1"/>
</dbReference>
<proteinExistence type="predicted"/>